<feature type="domain" description="DNA-directed DNA polymerase family B mitochondria/virus" evidence="10">
    <location>
        <begin position="883"/>
        <end position="1067"/>
    </location>
</feature>
<keyword evidence="3" id="KW-0808">Transferase</keyword>
<feature type="domain" description="DNA-directed DNA polymerase family B mitochondria/virus" evidence="10">
    <location>
        <begin position="543"/>
        <end position="748"/>
    </location>
</feature>
<comment type="similarity">
    <text evidence="1">Belongs to the DNA polymerase type-B family.</text>
</comment>
<evidence type="ECO:0000256" key="8">
    <source>
        <dbReference type="ARBA" id="ARBA00049244"/>
    </source>
</evidence>
<dbReference type="PANTHER" id="PTHR33568:SF3">
    <property type="entry name" value="DNA-DIRECTED DNA POLYMERASE"/>
    <property type="match status" value="1"/>
</dbReference>
<dbReference type="Gene3D" id="3.40.960.10">
    <property type="entry name" value="VSR Endonuclease"/>
    <property type="match status" value="1"/>
</dbReference>
<dbReference type="GO" id="GO:0000166">
    <property type="term" value="F:nucleotide binding"/>
    <property type="evidence" value="ECO:0007669"/>
    <property type="project" value="InterPro"/>
</dbReference>
<evidence type="ECO:0000256" key="1">
    <source>
        <dbReference type="ARBA" id="ARBA00005755"/>
    </source>
</evidence>
<comment type="caution">
    <text evidence="11">The sequence shown here is derived from an EMBL/GenBank/DDBJ whole genome shotgun (WGS) entry which is preliminary data.</text>
</comment>
<evidence type="ECO:0000259" key="10">
    <source>
        <dbReference type="Pfam" id="PF03175"/>
    </source>
</evidence>
<protein>
    <recommendedName>
        <fullName evidence="2">DNA-directed DNA polymerase</fullName>
        <ecNumber evidence="2">2.7.7.7</ecNumber>
    </recommendedName>
</protein>
<dbReference type="Gene3D" id="3.90.1600.10">
    <property type="entry name" value="Palm domain of DNA polymerase"/>
    <property type="match status" value="1"/>
</dbReference>
<keyword evidence="9" id="KW-0472">Membrane</keyword>
<dbReference type="InterPro" id="IPR023211">
    <property type="entry name" value="DNA_pol_palm_dom_sf"/>
</dbReference>
<dbReference type="PANTHER" id="PTHR33568">
    <property type="entry name" value="DNA POLYMERASE"/>
    <property type="match status" value="1"/>
</dbReference>
<dbReference type="EMBL" id="CAJEWN010000797">
    <property type="protein sequence ID" value="CAD2190267.1"/>
    <property type="molecule type" value="Genomic_DNA"/>
</dbReference>
<dbReference type="Proteomes" id="UP000580250">
    <property type="component" value="Unassembled WGS sequence"/>
</dbReference>
<reference evidence="11 12" key="1">
    <citation type="submission" date="2020-08" db="EMBL/GenBank/DDBJ databases">
        <authorList>
            <person name="Koutsovoulos G."/>
            <person name="Danchin GJ E."/>
        </authorList>
    </citation>
    <scope>NUCLEOTIDE SEQUENCE [LARGE SCALE GENOMIC DNA]</scope>
</reference>
<keyword evidence="9" id="KW-0812">Transmembrane</keyword>
<evidence type="ECO:0000256" key="6">
    <source>
        <dbReference type="ARBA" id="ARBA00022932"/>
    </source>
</evidence>
<dbReference type="Pfam" id="PF03175">
    <property type="entry name" value="DNA_pol_B_2"/>
    <property type="match status" value="2"/>
</dbReference>
<evidence type="ECO:0000256" key="7">
    <source>
        <dbReference type="ARBA" id="ARBA00023125"/>
    </source>
</evidence>
<evidence type="ECO:0000256" key="2">
    <source>
        <dbReference type="ARBA" id="ARBA00012417"/>
    </source>
</evidence>
<dbReference type="OrthoDB" id="5876545at2759"/>
<keyword evidence="5" id="KW-0235">DNA replication</keyword>
<gene>
    <name evidence="11" type="ORF">MENT_LOCUS43047</name>
</gene>
<organism evidence="11 12">
    <name type="scientific">Meloidogyne enterolobii</name>
    <name type="common">Root-knot nematode worm</name>
    <name type="synonym">Meloidogyne mayaguensis</name>
    <dbReference type="NCBI Taxonomy" id="390850"/>
    <lineage>
        <taxon>Eukaryota</taxon>
        <taxon>Metazoa</taxon>
        <taxon>Ecdysozoa</taxon>
        <taxon>Nematoda</taxon>
        <taxon>Chromadorea</taxon>
        <taxon>Rhabditida</taxon>
        <taxon>Tylenchina</taxon>
        <taxon>Tylenchomorpha</taxon>
        <taxon>Tylenchoidea</taxon>
        <taxon>Meloidogynidae</taxon>
        <taxon>Meloidogyninae</taxon>
        <taxon>Meloidogyne</taxon>
    </lineage>
</organism>
<dbReference type="InterPro" id="IPR004868">
    <property type="entry name" value="DNA-dir_DNA_pol_B_mt/vir"/>
</dbReference>
<dbReference type="SUPFAM" id="SSF56672">
    <property type="entry name" value="DNA/RNA polymerases"/>
    <property type="match status" value="1"/>
</dbReference>
<keyword evidence="6" id="KW-0239">DNA-directed DNA polymerase</keyword>
<sequence>MDQQPPKKYTRFTIENLLGLQSIFSIFQSGSGVKKPEEYVELLENDISHNAKFNFVKTHSKFSINELPEDPEELLKGIFQSLIDKAVDESRKRGFEPEQIGCVVSSPLLDHDIWVPVRDRNENTVEAILNRFLLVAQSFRQKNVTLWGQPFTVKVTTINKSGLPKQRQLPGSGRNLPPVRHRVNDQSLIKACLPNSFCLFYALTATLIHGICKWSRVKFSRYLRSEHGMANRFREDTAELMEEVGAPNFQQDYNAEEWVPIVVDYWNNKYRGQHKFKVFVFGSLGHYTPIFKYGPNDFDIPIIIYYDNRHFDGVKSAYGLFGRPYCLSCEKVYNKPANHAINCKSRCKKCSRIGPSFPCKIIEGFEKFCQLCNKIFYNNNCYQHHLQSGFCNRSQQCEKCGVIWNVKDNNKRGRKGHVCGERHCSICNDYHVPKRGCFIKPLEPKDNKRYRIIAFDLETTQHRQSGPGKIHEPNFICAKVTCPECILEEKECKVCGDKRIVTFSHKAFTRTTVDKMVVTPNPLESFIDWLLDELPQEFDTYAFSHFGGRFDMVIVFKEIFLRGFTPEMLKKGNKMYEMKLISRGKNKGNIIFRDSFNLMPMSLASLVPAFGLQVEDKPFFPHLANHPENYGKEIFPSPADYMADGMMPDKRKLFDEWYQQHSHEAFNLEEALASYCTNDVEILMAALIAFRNEFMEVSKREAGQRPASAKAHEGIDVLREAMTIASACMKHFRSNHLKVDHVGIVPERGYDNIENQSKMALKFLEWYGEENNVQVQTALSAGGEKRVGNYHLDGWVEEQQLGIEVNGCCWHGCIQCYPDDNIVLPNGKTAGRQRELDQQRINFIKLQIPNIQVYWECEINNMLSKDRNMRRKFENYIDNGPIDIRASFFGGRTGPLRLFYKPKDGESISYYDVTSLYPFINVSTKYPVGHPTVHILNEDVAWTCSSDNKYNLAILKVFVIPPRKIDVPVLPVKLDDRLLFPLCAACARLYPKGKVDEKYNCQHSDEQRGWVSTCTSLELNVALDEGYTVTKLFRVLEYTSSDNTLFRSYIAEFMAQKIHASGFDNSIKGKTEAENNFIKECAEMFNINIEREKMIPNKGKRTQAKLCLNNLWGRFSLRNFGLSQCTVTDDPAKVRNLMDDVSKEVTGLDELTQDVVLISHLTKKDWIEEHDCSNVVISLWTTSCARLHLLKAMQKVVRTPGCTLLYTDTDSLIFAHPKESCPLQLGPHLGQFTDEYPRHRIIEYCSGGAKQYGLKLQRKDQMDAAPEYVLKIRGITLNWDVVTNQGMQYENFKEKVLNFATEECSPINILYPNFLRPTVKRGSVLTQPMKKIMLLLSARVFYARATFLYSIMVSILINYCIYFSLLFCNFLISYS</sequence>
<dbReference type="InterPro" id="IPR012337">
    <property type="entry name" value="RNaseH-like_sf"/>
</dbReference>
<dbReference type="InterPro" id="IPR036397">
    <property type="entry name" value="RNaseH_sf"/>
</dbReference>
<dbReference type="SUPFAM" id="SSF53098">
    <property type="entry name" value="Ribonuclease H-like"/>
    <property type="match status" value="1"/>
</dbReference>
<keyword evidence="9" id="KW-1133">Transmembrane helix</keyword>
<evidence type="ECO:0000256" key="3">
    <source>
        <dbReference type="ARBA" id="ARBA00022679"/>
    </source>
</evidence>
<comment type="catalytic activity">
    <reaction evidence="8">
        <text>DNA(n) + a 2'-deoxyribonucleoside 5'-triphosphate = DNA(n+1) + diphosphate</text>
        <dbReference type="Rhea" id="RHEA:22508"/>
        <dbReference type="Rhea" id="RHEA-COMP:17339"/>
        <dbReference type="Rhea" id="RHEA-COMP:17340"/>
        <dbReference type="ChEBI" id="CHEBI:33019"/>
        <dbReference type="ChEBI" id="CHEBI:61560"/>
        <dbReference type="ChEBI" id="CHEBI:173112"/>
        <dbReference type="EC" id="2.7.7.7"/>
    </reaction>
</comment>
<evidence type="ECO:0000256" key="9">
    <source>
        <dbReference type="SAM" id="Phobius"/>
    </source>
</evidence>
<dbReference type="GO" id="GO:0003887">
    <property type="term" value="F:DNA-directed DNA polymerase activity"/>
    <property type="evidence" value="ECO:0007669"/>
    <property type="project" value="UniProtKB-KW"/>
</dbReference>
<evidence type="ECO:0000313" key="12">
    <source>
        <dbReference type="Proteomes" id="UP000580250"/>
    </source>
</evidence>
<evidence type="ECO:0000313" key="11">
    <source>
        <dbReference type="EMBL" id="CAD2190267.1"/>
    </source>
</evidence>
<keyword evidence="7" id="KW-0238">DNA-binding</keyword>
<dbReference type="EC" id="2.7.7.7" evidence="2"/>
<name>A0A6V7WTF4_MELEN</name>
<dbReference type="GO" id="GO:0006260">
    <property type="term" value="P:DNA replication"/>
    <property type="evidence" value="ECO:0007669"/>
    <property type="project" value="UniProtKB-KW"/>
</dbReference>
<evidence type="ECO:0000256" key="4">
    <source>
        <dbReference type="ARBA" id="ARBA00022695"/>
    </source>
</evidence>
<dbReference type="GO" id="GO:0003677">
    <property type="term" value="F:DNA binding"/>
    <property type="evidence" value="ECO:0007669"/>
    <property type="project" value="UniProtKB-KW"/>
</dbReference>
<dbReference type="InterPro" id="IPR043502">
    <property type="entry name" value="DNA/RNA_pol_sf"/>
</dbReference>
<accession>A0A6V7WTF4</accession>
<feature type="transmembrane region" description="Helical" evidence="9">
    <location>
        <begin position="1347"/>
        <end position="1372"/>
    </location>
</feature>
<dbReference type="GO" id="GO:0042575">
    <property type="term" value="C:DNA polymerase complex"/>
    <property type="evidence" value="ECO:0007669"/>
    <property type="project" value="UniProtKB-ARBA"/>
</dbReference>
<dbReference type="Gene3D" id="3.30.420.10">
    <property type="entry name" value="Ribonuclease H-like superfamily/Ribonuclease H"/>
    <property type="match status" value="1"/>
</dbReference>
<evidence type="ECO:0000256" key="5">
    <source>
        <dbReference type="ARBA" id="ARBA00022705"/>
    </source>
</evidence>
<proteinExistence type="inferred from homology"/>
<keyword evidence="4" id="KW-0548">Nucleotidyltransferase</keyword>